<dbReference type="PANTHER" id="PTHR12389">
    <property type="entry name" value="ZINC FINGER PROTEIN 294"/>
    <property type="match status" value="1"/>
</dbReference>
<evidence type="ECO:0000256" key="1">
    <source>
        <dbReference type="RuleBase" id="RU367090"/>
    </source>
</evidence>
<dbReference type="GO" id="GO:1990116">
    <property type="term" value="P:ribosome-associated ubiquitin-dependent protein catabolic process"/>
    <property type="evidence" value="ECO:0007669"/>
    <property type="project" value="UniProtKB-UniRule"/>
</dbReference>
<dbReference type="EMBL" id="CASHTH010004106">
    <property type="protein sequence ID" value="CAI8053590.1"/>
    <property type="molecule type" value="Genomic_DNA"/>
</dbReference>
<keyword evidence="5" id="KW-1185">Reference proteome</keyword>
<organism evidence="4 5">
    <name type="scientific">Geodia barretti</name>
    <name type="common">Barrett's horny sponge</name>
    <dbReference type="NCBI Taxonomy" id="519541"/>
    <lineage>
        <taxon>Eukaryota</taxon>
        <taxon>Metazoa</taxon>
        <taxon>Porifera</taxon>
        <taxon>Demospongiae</taxon>
        <taxon>Heteroscleromorpha</taxon>
        <taxon>Tetractinellida</taxon>
        <taxon>Astrophorina</taxon>
        <taxon>Geodiidae</taxon>
        <taxon>Geodia</taxon>
    </lineage>
</organism>
<comment type="pathway">
    <text evidence="1">Protein modification; protein ubiquitination.</text>
</comment>
<comment type="function">
    <text evidence="1">E3 ubiquitin-protein ligase. Component of the ribosome quality control complex (RQC), a ribosome-associated complex that mediates ubiquitination and extraction of incompletely synthesized nascent chains for proteasomal degradation.</text>
</comment>
<sequence length="384" mass="41916">MHNNTIDQNLEVIKIRASVYKLVVSLCQYCGDFVPSHGRQFCPLVLSSLGEKEPGVVGPLWDAVLLTTSLCQDWREHVNVPKAVLPGLWQLLGEGGYGSARQVYPCLLPLLTRLVQQVYPSDVNFAVSFMDKLKSGVEAGSVRGSVSESEAVLQTCSQCLCHLVVAVETHSLPHDEIQQFYEKLLGTAHFAKMGALLKSLGNRYSKPDTDRRVTFDRVTVPQPAEQAPLITSEEGEGTVFEAGEKEAKQVKEEKKRRKMSGEGLKTRMSFLRPAIAGVCSQCVSSVVRRQSVEHCSMLCEILDLYGGTQTATLVYRDNQIASLLGESGETTGSGRGDGAGGEEEVKKEDGVRVVEGGEREAGSITEIVVCLSGCLLRAIDWECY</sequence>
<dbReference type="GO" id="GO:0072344">
    <property type="term" value="P:rescue of stalled ribosome"/>
    <property type="evidence" value="ECO:0007669"/>
    <property type="project" value="UniProtKB-UniRule"/>
</dbReference>
<dbReference type="InterPro" id="IPR054476">
    <property type="entry name" value="Ltn1_N"/>
</dbReference>
<keyword evidence="1" id="KW-0833">Ubl conjugation pathway</keyword>
<keyword evidence="1" id="KW-0808">Transferase</keyword>
<dbReference type="EC" id="2.3.2.27" evidence="1"/>
<dbReference type="InterPro" id="IPR039795">
    <property type="entry name" value="LTN1/Rkr1"/>
</dbReference>
<dbReference type="GO" id="GO:0061630">
    <property type="term" value="F:ubiquitin protein ligase activity"/>
    <property type="evidence" value="ECO:0007669"/>
    <property type="project" value="UniProtKB-UniRule"/>
</dbReference>
<keyword evidence="1" id="KW-0479">Metal-binding</keyword>
<protein>
    <recommendedName>
        <fullName evidence="1">E3 ubiquitin-protein ligase listerin</fullName>
        <ecNumber evidence="1">2.3.2.27</ecNumber>
    </recommendedName>
    <alternativeName>
        <fullName evidence="1">RING-type E3 ubiquitin transferase listerin</fullName>
    </alternativeName>
</protein>
<dbReference type="Proteomes" id="UP001174909">
    <property type="component" value="Unassembled WGS sequence"/>
</dbReference>
<evidence type="ECO:0000256" key="2">
    <source>
        <dbReference type="SAM" id="MobiDB-lite"/>
    </source>
</evidence>
<dbReference type="PANTHER" id="PTHR12389:SF0">
    <property type="entry name" value="E3 UBIQUITIN-PROTEIN LIGASE LISTERIN"/>
    <property type="match status" value="1"/>
</dbReference>
<dbReference type="InterPro" id="IPR016024">
    <property type="entry name" value="ARM-type_fold"/>
</dbReference>
<gene>
    <name evidence="4" type="ORF">GBAR_LOCUS29306</name>
</gene>
<reference evidence="4" key="1">
    <citation type="submission" date="2023-03" db="EMBL/GenBank/DDBJ databases">
        <authorList>
            <person name="Steffen K."/>
            <person name="Cardenas P."/>
        </authorList>
    </citation>
    <scope>NUCLEOTIDE SEQUENCE</scope>
</reference>
<dbReference type="GO" id="GO:0005829">
    <property type="term" value="C:cytosol"/>
    <property type="evidence" value="ECO:0007669"/>
    <property type="project" value="UniProtKB-UniRule"/>
</dbReference>
<comment type="similarity">
    <text evidence="1">Belongs to the LTN1 family.</text>
</comment>
<comment type="caution">
    <text evidence="4">The sequence shown here is derived from an EMBL/GenBank/DDBJ whole genome shotgun (WGS) entry which is preliminary data.</text>
</comment>
<name>A0AA35XJ63_GEOBA</name>
<feature type="region of interest" description="Disordered" evidence="2">
    <location>
        <begin position="325"/>
        <end position="349"/>
    </location>
</feature>
<keyword evidence="1" id="KW-0862">Zinc</keyword>
<dbReference type="AlphaFoldDB" id="A0AA35XJ63"/>
<evidence type="ECO:0000259" key="3">
    <source>
        <dbReference type="Pfam" id="PF22958"/>
    </source>
</evidence>
<proteinExistence type="inferred from homology"/>
<accession>A0AA35XJ63</accession>
<evidence type="ECO:0000313" key="5">
    <source>
        <dbReference type="Proteomes" id="UP001174909"/>
    </source>
</evidence>
<dbReference type="GO" id="GO:0043023">
    <property type="term" value="F:ribosomal large subunit binding"/>
    <property type="evidence" value="ECO:0007669"/>
    <property type="project" value="TreeGrafter"/>
</dbReference>
<comment type="catalytic activity">
    <reaction evidence="1">
        <text>S-ubiquitinyl-[E2 ubiquitin-conjugating enzyme]-L-cysteine + [acceptor protein]-L-lysine = [E2 ubiquitin-conjugating enzyme]-L-cysteine + N(6)-ubiquitinyl-[acceptor protein]-L-lysine.</text>
        <dbReference type="EC" id="2.3.2.27"/>
    </reaction>
</comment>
<keyword evidence="1" id="KW-0863">Zinc-finger</keyword>
<dbReference type="GO" id="GO:0008270">
    <property type="term" value="F:zinc ion binding"/>
    <property type="evidence" value="ECO:0007669"/>
    <property type="project" value="UniProtKB-KW"/>
</dbReference>
<feature type="domain" description="E3 ubiquitin-protein ligase listerin N-terminal" evidence="3">
    <location>
        <begin position="12"/>
        <end position="113"/>
    </location>
</feature>
<comment type="subunit">
    <text evidence="1">Component of the ribosome quality control complex (RQC).</text>
</comment>
<dbReference type="GO" id="GO:1990112">
    <property type="term" value="C:RQC complex"/>
    <property type="evidence" value="ECO:0007669"/>
    <property type="project" value="UniProtKB-UniRule"/>
</dbReference>
<dbReference type="Pfam" id="PF22958">
    <property type="entry name" value="Ltn1_1st"/>
    <property type="match status" value="1"/>
</dbReference>
<evidence type="ECO:0000313" key="4">
    <source>
        <dbReference type="EMBL" id="CAI8053590.1"/>
    </source>
</evidence>
<dbReference type="SUPFAM" id="SSF48371">
    <property type="entry name" value="ARM repeat"/>
    <property type="match status" value="1"/>
</dbReference>